<evidence type="ECO:0000259" key="2">
    <source>
        <dbReference type="SMART" id="SM00507"/>
    </source>
</evidence>
<dbReference type="EMBL" id="LR797170">
    <property type="protein sequence ID" value="CAB4191161.1"/>
    <property type="molecule type" value="Genomic_DNA"/>
</dbReference>
<dbReference type="CDD" id="cd00085">
    <property type="entry name" value="HNHc"/>
    <property type="match status" value="1"/>
</dbReference>
<dbReference type="InterPro" id="IPR002711">
    <property type="entry name" value="HNH"/>
</dbReference>
<evidence type="ECO:0000313" key="3">
    <source>
        <dbReference type="EMBL" id="CAB4191161.1"/>
    </source>
</evidence>
<name>A0A6J5RCI7_9CAUD</name>
<evidence type="ECO:0000256" key="1">
    <source>
        <dbReference type="SAM" id="MobiDB-lite"/>
    </source>
</evidence>
<feature type="domain" description="HNH nuclease" evidence="2">
    <location>
        <begin position="17"/>
        <end position="66"/>
    </location>
</feature>
<dbReference type="GO" id="GO:0003676">
    <property type="term" value="F:nucleic acid binding"/>
    <property type="evidence" value="ECO:0007669"/>
    <property type="project" value="InterPro"/>
</dbReference>
<sequence>MSRSALRHNGSTTLWRKIRQRVLDRDAWTCQYCGLEAGSVDHVIPRSLGGGDDDWNLVASCMKCNLARRSPKSPNRGFFNTGKTPPTPHGLFSPQNGSQPTESVSHDKA</sequence>
<dbReference type="InterPro" id="IPR052892">
    <property type="entry name" value="NA-targeting_endonuclease"/>
</dbReference>
<dbReference type="SMART" id="SM00507">
    <property type="entry name" value="HNHc"/>
    <property type="match status" value="1"/>
</dbReference>
<feature type="region of interest" description="Disordered" evidence="1">
    <location>
        <begin position="67"/>
        <end position="109"/>
    </location>
</feature>
<dbReference type="Pfam" id="PF01844">
    <property type="entry name" value="HNH"/>
    <property type="match status" value="1"/>
</dbReference>
<feature type="compositionally biased region" description="Polar residues" evidence="1">
    <location>
        <begin position="93"/>
        <end position="103"/>
    </location>
</feature>
<dbReference type="InterPro" id="IPR003615">
    <property type="entry name" value="HNH_nuc"/>
</dbReference>
<dbReference type="GO" id="GO:0004519">
    <property type="term" value="F:endonuclease activity"/>
    <property type="evidence" value="ECO:0007669"/>
    <property type="project" value="InterPro"/>
</dbReference>
<accession>A0A6J5RCI7</accession>
<proteinExistence type="predicted"/>
<dbReference type="Gene3D" id="1.10.30.50">
    <property type="match status" value="1"/>
</dbReference>
<reference evidence="3" key="1">
    <citation type="submission" date="2020-05" db="EMBL/GenBank/DDBJ databases">
        <authorList>
            <person name="Chiriac C."/>
            <person name="Salcher M."/>
            <person name="Ghai R."/>
            <person name="Kavagutti S V."/>
        </authorList>
    </citation>
    <scope>NUCLEOTIDE SEQUENCE</scope>
</reference>
<dbReference type="PANTHER" id="PTHR33877:SF2">
    <property type="entry name" value="OS07G0170200 PROTEIN"/>
    <property type="match status" value="1"/>
</dbReference>
<gene>
    <name evidence="3" type="ORF">UFOVP1215_9</name>
</gene>
<dbReference type="GO" id="GO:0008270">
    <property type="term" value="F:zinc ion binding"/>
    <property type="evidence" value="ECO:0007669"/>
    <property type="project" value="InterPro"/>
</dbReference>
<dbReference type="PANTHER" id="PTHR33877">
    <property type="entry name" value="SLL1193 PROTEIN"/>
    <property type="match status" value="1"/>
</dbReference>
<organism evidence="3">
    <name type="scientific">uncultured Caudovirales phage</name>
    <dbReference type="NCBI Taxonomy" id="2100421"/>
    <lineage>
        <taxon>Viruses</taxon>
        <taxon>Duplodnaviria</taxon>
        <taxon>Heunggongvirae</taxon>
        <taxon>Uroviricota</taxon>
        <taxon>Caudoviricetes</taxon>
        <taxon>Peduoviridae</taxon>
        <taxon>Maltschvirus</taxon>
        <taxon>Maltschvirus maltsch</taxon>
    </lineage>
</organism>
<protein>
    <submittedName>
        <fullName evidence="3">HNHc domain containing protein</fullName>
    </submittedName>
</protein>